<dbReference type="InterPro" id="IPR051869">
    <property type="entry name" value="STARD3"/>
</dbReference>
<dbReference type="AlphaFoldDB" id="A0A7R9A8R4"/>
<dbReference type="PANTHER" id="PTHR46121:SF1">
    <property type="entry name" value="STARD3 N-TERMINAL-LIKE PROTEIN"/>
    <property type="match status" value="1"/>
</dbReference>
<dbReference type="EMBL" id="LR901892">
    <property type="protein sequence ID" value="CAD7249586.1"/>
    <property type="molecule type" value="Genomic_DNA"/>
</dbReference>
<dbReference type="GO" id="GO:0005765">
    <property type="term" value="C:lysosomal membrane"/>
    <property type="evidence" value="ECO:0007669"/>
    <property type="project" value="TreeGrafter"/>
</dbReference>
<keyword evidence="3" id="KW-1185">Reference proteome</keyword>
<organism evidence="2">
    <name type="scientific">Darwinula stevensoni</name>
    <dbReference type="NCBI Taxonomy" id="69355"/>
    <lineage>
        <taxon>Eukaryota</taxon>
        <taxon>Metazoa</taxon>
        <taxon>Ecdysozoa</taxon>
        <taxon>Arthropoda</taxon>
        <taxon>Crustacea</taxon>
        <taxon>Oligostraca</taxon>
        <taxon>Ostracoda</taxon>
        <taxon>Podocopa</taxon>
        <taxon>Podocopida</taxon>
        <taxon>Darwinulocopina</taxon>
        <taxon>Darwinuloidea</taxon>
        <taxon>Darwinulidae</taxon>
        <taxon>Darwinula</taxon>
    </lineage>
</organism>
<dbReference type="GO" id="GO:0031902">
    <property type="term" value="C:late endosome membrane"/>
    <property type="evidence" value="ECO:0007669"/>
    <property type="project" value="TreeGrafter"/>
</dbReference>
<evidence type="ECO:0000313" key="3">
    <source>
        <dbReference type="Proteomes" id="UP000677054"/>
    </source>
</evidence>
<dbReference type="Pfam" id="PF01852">
    <property type="entry name" value="START"/>
    <property type="match status" value="1"/>
</dbReference>
<dbReference type="SUPFAM" id="SSF55961">
    <property type="entry name" value="Bet v1-like"/>
    <property type="match status" value="1"/>
</dbReference>
<dbReference type="PROSITE" id="PS50848">
    <property type="entry name" value="START"/>
    <property type="match status" value="1"/>
</dbReference>
<accession>A0A7R9A8R4</accession>
<dbReference type="Proteomes" id="UP000677054">
    <property type="component" value="Unassembled WGS sequence"/>
</dbReference>
<dbReference type="GO" id="GO:0140284">
    <property type="term" value="C:endoplasmic reticulum-endosome membrane contact site"/>
    <property type="evidence" value="ECO:0007669"/>
    <property type="project" value="TreeGrafter"/>
</dbReference>
<dbReference type="GO" id="GO:0099044">
    <property type="term" value="P:vesicle tethering to endoplasmic reticulum"/>
    <property type="evidence" value="ECO:0007669"/>
    <property type="project" value="TreeGrafter"/>
</dbReference>
<reference evidence="2" key="1">
    <citation type="submission" date="2020-11" db="EMBL/GenBank/DDBJ databases">
        <authorList>
            <person name="Tran Van P."/>
        </authorList>
    </citation>
    <scope>NUCLEOTIDE SEQUENCE</scope>
</reference>
<dbReference type="InterPro" id="IPR002913">
    <property type="entry name" value="START_lipid-bd_dom"/>
</dbReference>
<evidence type="ECO:0000259" key="1">
    <source>
        <dbReference type="PROSITE" id="PS50848"/>
    </source>
</evidence>
<dbReference type="GO" id="GO:0005789">
    <property type="term" value="C:endoplasmic reticulum membrane"/>
    <property type="evidence" value="ECO:0007669"/>
    <property type="project" value="TreeGrafter"/>
</dbReference>
<dbReference type="GO" id="GO:0015485">
    <property type="term" value="F:cholesterol binding"/>
    <property type="evidence" value="ECO:0007669"/>
    <property type="project" value="TreeGrafter"/>
</dbReference>
<name>A0A7R9A8R4_9CRUS</name>
<proteinExistence type="predicted"/>
<evidence type="ECO:0000313" key="2">
    <source>
        <dbReference type="EMBL" id="CAD7249586.1"/>
    </source>
</evidence>
<dbReference type="InterPro" id="IPR023393">
    <property type="entry name" value="START-like_dom_sf"/>
</dbReference>
<dbReference type="OrthoDB" id="74575at2759"/>
<dbReference type="PANTHER" id="PTHR46121">
    <property type="entry name" value="STEROIDOGENIC ACUTE REGULATORY PROTEIN-LIKE"/>
    <property type="match status" value="1"/>
</dbReference>
<dbReference type="EMBL" id="CAJPEV010002375">
    <property type="protein sequence ID" value="CAG0896693.1"/>
    <property type="molecule type" value="Genomic_DNA"/>
</dbReference>
<feature type="domain" description="START" evidence="1">
    <location>
        <begin position="190"/>
        <end position="261"/>
    </location>
</feature>
<gene>
    <name evidence="2" type="ORF">DSTB1V02_LOCUS9375</name>
</gene>
<protein>
    <recommendedName>
        <fullName evidence="1">START domain-containing protein</fullName>
    </recommendedName>
</protein>
<sequence>MLHGSGFPDGHLRLLGSADWLVAYRVTDREPVGIAVRDTVFLSDGRKIGKNLGVMVLNDSEDLEGALARHRQGEIDLHPILLLLPPTSCLPPSASFPRRRASLVVVSLLSLVAHTPSTGMSTLQQPQAENCAIEGERALAKFRFNLERGDWTPLRDYGEERITVKSAYDQDTSTYFLLVQAPLDFECDWVIQDMRDHTSEATADWNSNVQEYKVLQRLSETCKVIHQVMKPKLMGFVASRDFVVLNYSRKDGDTQAEVKEGSGISFSPDPELHTRTLLRWVYSLDYKVPILPVKFLLKFHAEGCRQYILGLRKYLSGRHQHPVVVVQK</sequence>
<dbReference type="GO" id="GO:0030301">
    <property type="term" value="P:cholesterol transport"/>
    <property type="evidence" value="ECO:0007669"/>
    <property type="project" value="TreeGrafter"/>
</dbReference>
<dbReference type="Gene3D" id="3.30.530.20">
    <property type="match status" value="1"/>
</dbReference>